<feature type="region of interest" description="Disordered" evidence="1">
    <location>
        <begin position="77"/>
        <end position="282"/>
    </location>
</feature>
<dbReference type="OrthoDB" id="20835at2759"/>
<reference evidence="3" key="1">
    <citation type="journal article" date="2013" name="Proc. Natl. Acad. Sci. U.S.A.">
        <title>Genome structure and metabolic features in the red seaweed Chondrus crispus shed light on evolution of the Archaeplastida.</title>
        <authorList>
            <person name="Collen J."/>
            <person name="Porcel B."/>
            <person name="Carre W."/>
            <person name="Ball S.G."/>
            <person name="Chaparro C."/>
            <person name="Tonon T."/>
            <person name="Barbeyron T."/>
            <person name="Michel G."/>
            <person name="Noel B."/>
            <person name="Valentin K."/>
            <person name="Elias M."/>
            <person name="Artiguenave F."/>
            <person name="Arun A."/>
            <person name="Aury J.M."/>
            <person name="Barbosa-Neto J.F."/>
            <person name="Bothwell J.H."/>
            <person name="Bouget F.Y."/>
            <person name="Brillet L."/>
            <person name="Cabello-Hurtado F."/>
            <person name="Capella-Gutierrez S."/>
            <person name="Charrier B."/>
            <person name="Cladiere L."/>
            <person name="Cock J.M."/>
            <person name="Coelho S.M."/>
            <person name="Colleoni C."/>
            <person name="Czjzek M."/>
            <person name="Da Silva C."/>
            <person name="Delage L."/>
            <person name="Denoeud F."/>
            <person name="Deschamps P."/>
            <person name="Dittami S.M."/>
            <person name="Gabaldon T."/>
            <person name="Gachon C.M."/>
            <person name="Groisillier A."/>
            <person name="Herve C."/>
            <person name="Jabbari K."/>
            <person name="Katinka M."/>
            <person name="Kloareg B."/>
            <person name="Kowalczyk N."/>
            <person name="Labadie K."/>
            <person name="Leblanc C."/>
            <person name="Lopez P.J."/>
            <person name="McLachlan D.H."/>
            <person name="Meslet-Cladiere L."/>
            <person name="Moustafa A."/>
            <person name="Nehr Z."/>
            <person name="Nyvall Collen P."/>
            <person name="Panaud O."/>
            <person name="Partensky F."/>
            <person name="Poulain J."/>
            <person name="Rensing S.A."/>
            <person name="Rousvoal S."/>
            <person name="Samson G."/>
            <person name="Symeonidi A."/>
            <person name="Weissenbach J."/>
            <person name="Zambounis A."/>
            <person name="Wincker P."/>
            <person name="Boyen C."/>
        </authorList>
    </citation>
    <scope>NUCLEOTIDE SEQUENCE [LARGE SCALE GENOMIC DNA]</scope>
    <source>
        <strain evidence="3">cv. Stackhouse</strain>
    </source>
</reference>
<feature type="compositionally biased region" description="Basic residues" evidence="1">
    <location>
        <begin position="262"/>
        <end position="273"/>
    </location>
</feature>
<evidence type="ECO:0000256" key="1">
    <source>
        <dbReference type="SAM" id="MobiDB-lite"/>
    </source>
</evidence>
<feature type="compositionally biased region" description="Polar residues" evidence="1">
    <location>
        <begin position="148"/>
        <end position="182"/>
    </location>
</feature>
<dbReference type="AlphaFoldDB" id="R7QJV1"/>
<gene>
    <name evidence="2" type="ORF">CHC_T00005909001</name>
</gene>
<dbReference type="KEGG" id="ccp:CHC_T00005909001"/>
<accession>R7QJV1</accession>
<dbReference type="InterPro" id="IPR013885">
    <property type="entry name" value="DUF1764_euk"/>
</dbReference>
<evidence type="ECO:0000313" key="2">
    <source>
        <dbReference type="EMBL" id="CDF37756.1"/>
    </source>
</evidence>
<dbReference type="Pfam" id="PF08576">
    <property type="entry name" value="DUF1764"/>
    <property type="match status" value="1"/>
</dbReference>
<dbReference type="EMBL" id="HG001865">
    <property type="protein sequence ID" value="CDF37756.1"/>
    <property type="molecule type" value="Genomic_DNA"/>
</dbReference>
<organism evidence="2 3">
    <name type="scientific">Chondrus crispus</name>
    <name type="common">Carrageen Irish moss</name>
    <name type="synonym">Polymorpha crispa</name>
    <dbReference type="NCBI Taxonomy" id="2769"/>
    <lineage>
        <taxon>Eukaryota</taxon>
        <taxon>Rhodophyta</taxon>
        <taxon>Florideophyceae</taxon>
        <taxon>Rhodymeniophycidae</taxon>
        <taxon>Gigartinales</taxon>
        <taxon>Gigartinaceae</taxon>
        <taxon>Chondrus</taxon>
    </lineage>
</organism>
<dbReference type="RefSeq" id="XP_005717627.1">
    <property type="nucleotide sequence ID" value="XM_005717570.1"/>
</dbReference>
<feature type="compositionally biased region" description="Acidic residues" evidence="1">
    <location>
        <begin position="224"/>
        <end position="236"/>
    </location>
</feature>
<feature type="compositionally biased region" description="Acidic residues" evidence="1">
    <location>
        <begin position="35"/>
        <end position="47"/>
    </location>
</feature>
<evidence type="ECO:0008006" key="4">
    <source>
        <dbReference type="Google" id="ProtNLM"/>
    </source>
</evidence>
<protein>
    <recommendedName>
        <fullName evidence="4">DUF1764 domain-containing protein</fullName>
    </recommendedName>
</protein>
<dbReference type="Gramene" id="CDF37756">
    <property type="protein sequence ID" value="CDF37756"/>
    <property type="gene ID" value="CHC_T00005909001"/>
</dbReference>
<sequence>MADTKELDLLLADTDAPRLARSTRFKPVNGSWGDLSDDDEDDEEEDPVYLPSNDPDADPSHHTLVVRRRILPIAVEIPATNAAESPGDRKKKTKSNKRRRAEALDDEQTQLSDTMQIESPGKPAHSPLEGDASPQTPRAKKKKRKTSHTQAALDSPSPNKQTTPVQATASPEVNGTASQGLNQKKRKRPHIPASPSKGSRSMESPKKLLRVVANGNGPKATSSDSDDEEEIDDLFDDLVKQRAANKATQLAQRQKEQQAKPSPKKNGKTKKHQGLPARYTDDGLRILSYDDIAADQPKGLNGACPFECSCCY</sequence>
<proteinExistence type="predicted"/>
<dbReference type="GeneID" id="17325355"/>
<feature type="region of interest" description="Disordered" evidence="1">
    <location>
        <begin position="23"/>
        <end position="64"/>
    </location>
</feature>
<feature type="compositionally biased region" description="Basic residues" evidence="1">
    <location>
        <begin position="89"/>
        <end position="100"/>
    </location>
</feature>
<evidence type="ECO:0000313" key="3">
    <source>
        <dbReference type="Proteomes" id="UP000012073"/>
    </source>
</evidence>
<name>R7QJV1_CHOCR</name>
<keyword evidence="3" id="KW-1185">Reference proteome</keyword>
<feature type="compositionally biased region" description="Basic residues" evidence="1">
    <location>
        <begin position="138"/>
        <end position="147"/>
    </location>
</feature>
<dbReference type="Proteomes" id="UP000012073">
    <property type="component" value="Unassembled WGS sequence"/>
</dbReference>